<dbReference type="InterPro" id="IPR013120">
    <property type="entry name" value="FAR_NAD-bd"/>
</dbReference>
<dbReference type="AlphaFoldDB" id="A0A409WIU7"/>
<sequence length="1091" mass="120374">MAGIPDLIPSIPQTQALTSKTFSRPPLDASLSLPEILDWHAEHSKEHRLFVFAQDNGEIRNILWPEAVRAIHTGARIVRKVMGWKPGMKDVPTVAILAASDSLSYLTFAMSVLRAGYTVFPISPRNSPAAVAHLLNKVGVGHIFIGHEQSLVDLAHESLKLLASQYPEASRPDTSPIPLFEDLYLDREDSSDIPFERRGLYGVVVYMHSSGSTNFPKPIPWTNRRMIEFAISPYFGERDLTDMLFSWHAVPMYHGMGLIQAAWAAASGIVGSVFEPKSPAQMPTPQSHFEAAVATNCDLIFCVPAVVEAWARKPDYVKWLATRTGVLFGGGPLSKEVGDYLTSQGVGVYLGYGLTEGGVPNPLLPAKAEKEWEYFTIAKNTTAEMVPQGDGVYEFVIVANTYNYPTVINTKIGGVDAYATSDLFIPHPHKPGYWRIYGRSDDQIMHSTGEKTNPGPLEAILNQDPHVHSSVIFGRGQFQAGVIIEPKPEYKFDPSDQAKLAEFRNKIWPTVQRMNEFAPQHSRLFKEMITVSKPSKPFQYTVKNTPRRAFIINEYAEEIKELYDAVADSTQSTIPPPTEWELMATIDFVRQVVTKVLNQGIQDDEDIFQRGCDSLQATWIRNSLLRALHDSADIDTRHLVDNFVYDYPTVASMGSFIYALATGTTGDSPVSTERRVAVMNAMVEKYTASGFPAYNGATSSRGDTVLVTGTTGALGTYLLAELVANDAVSRVYAVNRSSSSSSLDMKGRQEKALLERGLKASDILSSKKVTLLEADLSIPGFGIPKELYEEMKSSVTHIIHNAWPVDFNLALSSFEKSIRGVKNLVDFSLTSPRFPPPTLIFTSSIGVFQNTECISSDSLPEKPIPPEVAVRSGYTESKWVSEEILLRASRETPLRSIIVRVGQLCGGLNGAWNTSEWFPALVQSAPVCECFPGDERIVDWIPLQLAARALIDFRESYGPEASTVTHLVHPRPTSWSSLSKVIASELGVELVPYAAWLARLEQAGKVGEANQSNDAEVEAMRDIPALRLLPFFRSVSTHAKGSITGLGIRQLDSEVSRRLSKTLADPDVPQLGEKDVKGWLEYWRGVGFLSA</sequence>
<accession>A0A409WIU7</accession>
<evidence type="ECO:0000313" key="5">
    <source>
        <dbReference type="EMBL" id="PPQ78448.1"/>
    </source>
</evidence>
<evidence type="ECO:0000256" key="1">
    <source>
        <dbReference type="ARBA" id="ARBA00022450"/>
    </source>
</evidence>
<dbReference type="Gene3D" id="3.40.50.720">
    <property type="entry name" value="NAD(P)-binding Rossmann-like Domain"/>
    <property type="match status" value="1"/>
</dbReference>
<dbReference type="Pfam" id="PF23562">
    <property type="entry name" value="AMP-binding_C_3"/>
    <property type="match status" value="1"/>
</dbReference>
<dbReference type="EMBL" id="NHYE01005050">
    <property type="protein sequence ID" value="PPQ78448.1"/>
    <property type="molecule type" value="Genomic_DNA"/>
</dbReference>
<evidence type="ECO:0000259" key="3">
    <source>
        <dbReference type="Pfam" id="PF00501"/>
    </source>
</evidence>
<dbReference type="Pfam" id="PF00501">
    <property type="entry name" value="AMP-binding"/>
    <property type="match status" value="1"/>
</dbReference>
<dbReference type="STRING" id="231916.A0A409WIU7"/>
<dbReference type="OrthoDB" id="429813at2759"/>
<dbReference type="Proteomes" id="UP000284706">
    <property type="component" value="Unassembled WGS sequence"/>
</dbReference>
<organism evidence="5 6">
    <name type="scientific">Gymnopilus dilepis</name>
    <dbReference type="NCBI Taxonomy" id="231916"/>
    <lineage>
        <taxon>Eukaryota</taxon>
        <taxon>Fungi</taxon>
        <taxon>Dikarya</taxon>
        <taxon>Basidiomycota</taxon>
        <taxon>Agaricomycotina</taxon>
        <taxon>Agaricomycetes</taxon>
        <taxon>Agaricomycetidae</taxon>
        <taxon>Agaricales</taxon>
        <taxon>Agaricineae</taxon>
        <taxon>Hymenogastraceae</taxon>
        <taxon>Gymnopilus</taxon>
    </lineage>
</organism>
<name>A0A409WIU7_9AGAR</name>
<keyword evidence="6" id="KW-1185">Reference proteome</keyword>
<dbReference type="InterPro" id="IPR051414">
    <property type="entry name" value="Adenylate-forming_Reductase"/>
</dbReference>
<dbReference type="SUPFAM" id="SSF51735">
    <property type="entry name" value="NAD(P)-binding Rossmann-fold domains"/>
    <property type="match status" value="1"/>
</dbReference>
<protein>
    <recommendedName>
        <fullName evidence="7">Polyketide synthase phosphopantetheine-binding domain-containing protein</fullName>
    </recommendedName>
</protein>
<dbReference type="PANTHER" id="PTHR43439">
    <property type="entry name" value="PHENYLACETATE-COENZYME A LIGASE"/>
    <property type="match status" value="1"/>
</dbReference>
<keyword evidence="1" id="KW-0596">Phosphopantetheine</keyword>
<evidence type="ECO:0008006" key="7">
    <source>
        <dbReference type="Google" id="ProtNLM"/>
    </source>
</evidence>
<dbReference type="PANTHER" id="PTHR43439:SF2">
    <property type="entry name" value="ENZYME, PUTATIVE (JCVI)-RELATED"/>
    <property type="match status" value="1"/>
</dbReference>
<comment type="caution">
    <text evidence="5">The sequence shown here is derived from an EMBL/GenBank/DDBJ whole genome shotgun (WGS) entry which is preliminary data.</text>
</comment>
<keyword evidence="2" id="KW-0597">Phosphoprotein</keyword>
<gene>
    <name evidence="5" type="ORF">CVT26_005163</name>
</gene>
<dbReference type="InterPro" id="IPR042099">
    <property type="entry name" value="ANL_N_sf"/>
</dbReference>
<dbReference type="Pfam" id="PF07993">
    <property type="entry name" value="NAD_binding_4"/>
    <property type="match status" value="1"/>
</dbReference>
<dbReference type="InterPro" id="IPR000873">
    <property type="entry name" value="AMP-dep_synth/lig_dom"/>
</dbReference>
<proteinExistence type="predicted"/>
<evidence type="ECO:0000256" key="2">
    <source>
        <dbReference type="ARBA" id="ARBA00022553"/>
    </source>
</evidence>
<evidence type="ECO:0000313" key="6">
    <source>
        <dbReference type="Proteomes" id="UP000284706"/>
    </source>
</evidence>
<feature type="domain" description="AMP-dependent synthetase/ligase" evidence="3">
    <location>
        <begin position="87"/>
        <end position="360"/>
    </location>
</feature>
<evidence type="ECO:0000259" key="4">
    <source>
        <dbReference type="Pfam" id="PF07993"/>
    </source>
</evidence>
<dbReference type="SUPFAM" id="SSF56801">
    <property type="entry name" value="Acetyl-CoA synthetase-like"/>
    <property type="match status" value="1"/>
</dbReference>
<reference evidence="5 6" key="1">
    <citation type="journal article" date="2018" name="Evol. Lett.">
        <title>Horizontal gene cluster transfer increased hallucinogenic mushroom diversity.</title>
        <authorList>
            <person name="Reynolds H.T."/>
            <person name="Vijayakumar V."/>
            <person name="Gluck-Thaler E."/>
            <person name="Korotkin H.B."/>
            <person name="Matheny P.B."/>
            <person name="Slot J.C."/>
        </authorList>
    </citation>
    <scope>NUCLEOTIDE SEQUENCE [LARGE SCALE GENOMIC DNA]</scope>
    <source>
        <strain evidence="5 6">SRW20</strain>
    </source>
</reference>
<dbReference type="InParanoid" id="A0A409WIU7"/>
<dbReference type="Gene3D" id="3.40.50.12780">
    <property type="entry name" value="N-terminal domain of ligase-like"/>
    <property type="match status" value="1"/>
</dbReference>
<dbReference type="InterPro" id="IPR036291">
    <property type="entry name" value="NAD(P)-bd_dom_sf"/>
</dbReference>
<feature type="domain" description="Thioester reductase (TE)" evidence="4">
    <location>
        <begin position="707"/>
        <end position="949"/>
    </location>
</feature>